<feature type="compositionally biased region" description="Low complexity" evidence="1">
    <location>
        <begin position="303"/>
        <end position="314"/>
    </location>
</feature>
<evidence type="ECO:0000313" key="4">
    <source>
        <dbReference type="EMBL" id="BBZ46786.1"/>
    </source>
</evidence>
<dbReference type="EMBL" id="AP022614">
    <property type="protein sequence ID" value="BBZ46786.1"/>
    <property type="molecule type" value="Genomic_DNA"/>
</dbReference>
<feature type="transmembrane region" description="Helical" evidence="2">
    <location>
        <begin position="187"/>
        <end position="212"/>
    </location>
</feature>
<dbReference type="Proteomes" id="UP000467105">
    <property type="component" value="Chromosome"/>
</dbReference>
<evidence type="ECO:0000259" key="3">
    <source>
        <dbReference type="Pfam" id="PF14219"/>
    </source>
</evidence>
<feature type="domain" description="DUF4328" evidence="3">
    <location>
        <begin position="129"/>
        <end position="282"/>
    </location>
</feature>
<evidence type="ECO:0000256" key="1">
    <source>
        <dbReference type="SAM" id="MobiDB-lite"/>
    </source>
</evidence>
<gene>
    <name evidence="4" type="ORF">MPRM_40670</name>
</gene>
<keyword evidence="2" id="KW-0812">Transmembrane</keyword>
<proteinExistence type="predicted"/>
<feature type="transmembrane region" description="Helical" evidence="2">
    <location>
        <begin position="257"/>
        <end position="277"/>
    </location>
</feature>
<accession>A0A7I7YYB3</accession>
<dbReference type="Pfam" id="PF14219">
    <property type="entry name" value="DUF4328"/>
    <property type="match status" value="1"/>
</dbReference>
<reference evidence="4 5" key="1">
    <citation type="journal article" date="2019" name="Emerg. Microbes Infect.">
        <title>Comprehensive subspecies identification of 175 nontuberculous mycobacteria species based on 7547 genomic profiles.</title>
        <authorList>
            <person name="Matsumoto Y."/>
            <person name="Kinjo T."/>
            <person name="Motooka D."/>
            <person name="Nabeya D."/>
            <person name="Jung N."/>
            <person name="Uechi K."/>
            <person name="Horii T."/>
            <person name="Iida T."/>
            <person name="Fujita J."/>
            <person name="Nakamura S."/>
        </authorList>
    </citation>
    <scope>NUCLEOTIDE SEQUENCE [LARGE SCALE GENOMIC DNA]</scope>
    <source>
        <strain evidence="4 5">JCM 14742</strain>
    </source>
</reference>
<feature type="region of interest" description="Disordered" evidence="1">
    <location>
        <begin position="1"/>
        <end position="38"/>
    </location>
</feature>
<evidence type="ECO:0000313" key="5">
    <source>
        <dbReference type="Proteomes" id="UP000467105"/>
    </source>
</evidence>
<feature type="transmembrane region" description="Helical" evidence="2">
    <location>
        <begin position="135"/>
        <end position="167"/>
    </location>
</feature>
<keyword evidence="5" id="KW-1185">Reference proteome</keyword>
<dbReference type="AlphaFoldDB" id="A0A7I7YYB3"/>
<feature type="region of interest" description="Disordered" evidence="1">
    <location>
        <begin position="299"/>
        <end position="324"/>
    </location>
</feature>
<feature type="transmembrane region" description="Helical" evidence="2">
    <location>
        <begin position="224"/>
        <end position="245"/>
    </location>
</feature>
<sequence length="324" mass="34868">MDVADMAGVSPAGRPWSTAGSAPQARPPGWQRTPPRLPPGYRWIAVRPGAAPPARRGRRFRGPTPRYAVMPRWGLSDRVEPSSTPSGTPARRGPSADLVRTILFLTTLVLGIVALVYAVRYALLVVNRNSLLNSVVAIAATWLGVLAGVVAIGAVTACAVVLIRWLIARRAAVFSQHGLPEPRSVRALWAGCLVPLANLLWAPVFVIELATVEEHYERIRKPIAHWWVAWVCSYAVSIFAMFTSFATDAQGIANNTVAMVFAYLLAAVTVAAVARVFEGFERKPVERPAHRWVVVGADDTPDADATAPHASAAPVELEGREPAA</sequence>
<name>A0A7I7YYB3_9MYCO</name>
<protein>
    <recommendedName>
        <fullName evidence="3">DUF4328 domain-containing protein</fullName>
    </recommendedName>
</protein>
<evidence type="ECO:0000256" key="2">
    <source>
        <dbReference type="SAM" id="Phobius"/>
    </source>
</evidence>
<keyword evidence="2" id="KW-0472">Membrane</keyword>
<feature type="transmembrane region" description="Helical" evidence="2">
    <location>
        <begin position="102"/>
        <end position="123"/>
    </location>
</feature>
<keyword evidence="2" id="KW-1133">Transmembrane helix</keyword>
<organism evidence="4 5">
    <name type="scientific">Mycobacterium parmense</name>
    <dbReference type="NCBI Taxonomy" id="185642"/>
    <lineage>
        <taxon>Bacteria</taxon>
        <taxon>Bacillati</taxon>
        <taxon>Actinomycetota</taxon>
        <taxon>Actinomycetes</taxon>
        <taxon>Mycobacteriales</taxon>
        <taxon>Mycobacteriaceae</taxon>
        <taxon>Mycobacterium</taxon>
        <taxon>Mycobacterium simiae complex</taxon>
    </lineage>
</organism>
<dbReference type="InterPro" id="IPR025565">
    <property type="entry name" value="DUF4328"/>
</dbReference>